<proteinExistence type="predicted"/>
<feature type="compositionally biased region" description="Pro residues" evidence="1">
    <location>
        <begin position="83"/>
        <end position="95"/>
    </location>
</feature>
<feature type="compositionally biased region" description="Basic residues" evidence="1">
    <location>
        <begin position="130"/>
        <end position="141"/>
    </location>
</feature>
<name>A4U5N5_9PROT</name>
<protein>
    <submittedName>
        <fullName evidence="2">Uncharacterized protein</fullName>
    </submittedName>
</protein>
<dbReference type="EMBL" id="CU459003">
    <property type="protein sequence ID" value="CAM78192.1"/>
    <property type="molecule type" value="Genomic_DNA"/>
</dbReference>
<sequence length="141" mass="15167">MNTGGNTEGRRFRRCQHLHQGQTGGTENAGLGHALTIGRGRHHAVDGTDHQIGNGDHPVALGGTSQRNGGAEENLQGQQHQPAPGPQTHQPPPPKGGRAHMPGKRGKKPKLRHHSVMHAGEGPRNSINRNKGKHDKQRQSH</sequence>
<feature type="compositionally biased region" description="Basic residues" evidence="1">
    <location>
        <begin position="97"/>
        <end position="116"/>
    </location>
</feature>
<feature type="region of interest" description="Disordered" evidence="1">
    <location>
        <begin position="37"/>
        <end position="141"/>
    </location>
</feature>
<organism evidence="2">
    <name type="scientific">Magnetospirillum gryphiswaldense</name>
    <dbReference type="NCBI Taxonomy" id="55518"/>
    <lineage>
        <taxon>Bacteria</taxon>
        <taxon>Pseudomonadati</taxon>
        <taxon>Pseudomonadota</taxon>
        <taxon>Alphaproteobacteria</taxon>
        <taxon>Rhodospirillales</taxon>
        <taxon>Rhodospirillaceae</taxon>
        <taxon>Magnetospirillum</taxon>
    </lineage>
</organism>
<accession>A4U5N5</accession>
<reference evidence="2" key="1">
    <citation type="journal article" date="2007" name="J. Bacteriol.">
        <title>Comparative genome analysis of four magnetotactic bacteria reveals a complex set of group-specific genes implicated in magnetosome biomineralization and function.</title>
        <authorList>
            <person name="Richter M."/>
            <person name="Kube M."/>
            <person name="Bazylinski D.A."/>
            <person name="Lombardot T."/>
            <person name="Gloeckner F.O."/>
            <person name="Reinhardt R."/>
            <person name="Schueler D."/>
        </authorList>
    </citation>
    <scope>NUCLEOTIDE SEQUENCE</scope>
    <source>
        <strain evidence="2">MSR-1</strain>
    </source>
</reference>
<evidence type="ECO:0000256" key="1">
    <source>
        <dbReference type="SAM" id="MobiDB-lite"/>
    </source>
</evidence>
<evidence type="ECO:0000313" key="2">
    <source>
        <dbReference type="EMBL" id="CAM78192.1"/>
    </source>
</evidence>
<gene>
    <name evidence="2" type="ORF">MGR_4260</name>
</gene>
<dbReference type="AlphaFoldDB" id="A4U5N5"/>